<comment type="subcellular location">
    <subcellularLocation>
        <location evidence="1 7">Cell membrane</location>
        <topology evidence="1 7">Multi-pass membrane protein</topology>
    </subcellularLocation>
</comment>
<organism evidence="9 10">
    <name type="scientific">Algisphaera agarilytica</name>
    <dbReference type="NCBI Taxonomy" id="1385975"/>
    <lineage>
        <taxon>Bacteria</taxon>
        <taxon>Pseudomonadati</taxon>
        <taxon>Planctomycetota</taxon>
        <taxon>Phycisphaerae</taxon>
        <taxon>Phycisphaerales</taxon>
        <taxon>Phycisphaeraceae</taxon>
        <taxon>Algisphaera</taxon>
    </lineage>
</organism>
<evidence type="ECO:0000256" key="4">
    <source>
        <dbReference type="ARBA" id="ARBA00022692"/>
    </source>
</evidence>
<feature type="transmembrane region" description="Helical" evidence="7">
    <location>
        <begin position="203"/>
        <end position="226"/>
    </location>
</feature>
<dbReference type="CDD" id="cd06261">
    <property type="entry name" value="TM_PBP2"/>
    <property type="match status" value="1"/>
</dbReference>
<evidence type="ECO:0000256" key="3">
    <source>
        <dbReference type="ARBA" id="ARBA00022475"/>
    </source>
</evidence>
<dbReference type="Gene3D" id="1.10.3720.10">
    <property type="entry name" value="MetI-like"/>
    <property type="match status" value="1"/>
</dbReference>
<protein>
    <submittedName>
        <fullName evidence="9">Phosphonate transport system permease protein</fullName>
    </submittedName>
</protein>
<dbReference type="SUPFAM" id="SSF161098">
    <property type="entry name" value="MetI-like"/>
    <property type="match status" value="1"/>
</dbReference>
<keyword evidence="3" id="KW-1003">Cell membrane</keyword>
<comment type="caution">
    <text evidence="9">The sequence shown here is derived from an EMBL/GenBank/DDBJ whole genome shotgun (WGS) entry which is preliminary data.</text>
</comment>
<feature type="domain" description="ABC transmembrane type-1" evidence="8">
    <location>
        <begin position="151"/>
        <end position="334"/>
    </location>
</feature>
<sequence>MSQVPLPHPVATNSPTEWKLRQPYSKKFIFGLLVGFVVLGWSFQNVELDRGMKELMQAVGYSVGLAETSQVATGATNYVEKGWPLVLSKETPVLRLEDFDRNNLPWLSHLETRTEIEPEFDTDAMQMINHEVTIEYLVQPIGYLGRVAMLMIETIEMAFWGTVIAVLVAIPLTFFGAKNYTPWIGLYHLSRGICSFNRAMPELITALFFVLMFGFGPIAGMVALGLHTSGLLGKFFADDIENADPGPQMALASTGAGKLKVIRFAVLPHVLPQFVAYVQYILERNVRTATVLGIVGAGGIGLELKGRWDMFAYGHVTTILLAIFVTVYLLECMSQYLRKRLIDTD</sequence>
<evidence type="ECO:0000256" key="5">
    <source>
        <dbReference type="ARBA" id="ARBA00022989"/>
    </source>
</evidence>
<evidence type="ECO:0000256" key="2">
    <source>
        <dbReference type="ARBA" id="ARBA00022448"/>
    </source>
</evidence>
<dbReference type="InterPro" id="IPR035906">
    <property type="entry name" value="MetI-like_sf"/>
</dbReference>
<feature type="transmembrane region" description="Helical" evidence="7">
    <location>
        <begin position="310"/>
        <end position="330"/>
    </location>
</feature>
<feature type="transmembrane region" description="Helical" evidence="7">
    <location>
        <begin position="28"/>
        <end position="46"/>
    </location>
</feature>
<dbReference type="InterPro" id="IPR005769">
    <property type="entry name" value="PhnE/PtxC"/>
</dbReference>
<feature type="transmembrane region" description="Helical" evidence="7">
    <location>
        <begin position="158"/>
        <end position="177"/>
    </location>
</feature>
<evidence type="ECO:0000313" key="10">
    <source>
        <dbReference type="Proteomes" id="UP000541810"/>
    </source>
</evidence>
<dbReference type="Pfam" id="PF00528">
    <property type="entry name" value="BPD_transp_1"/>
    <property type="match status" value="1"/>
</dbReference>
<keyword evidence="5 7" id="KW-1133">Transmembrane helix</keyword>
<evidence type="ECO:0000256" key="7">
    <source>
        <dbReference type="RuleBase" id="RU363032"/>
    </source>
</evidence>
<evidence type="ECO:0000256" key="6">
    <source>
        <dbReference type="ARBA" id="ARBA00023136"/>
    </source>
</evidence>
<dbReference type="EMBL" id="JACHGY010000001">
    <property type="protein sequence ID" value="MBB6431366.1"/>
    <property type="molecule type" value="Genomic_DNA"/>
</dbReference>
<evidence type="ECO:0000313" key="9">
    <source>
        <dbReference type="EMBL" id="MBB6431366.1"/>
    </source>
</evidence>
<dbReference type="InterPro" id="IPR000515">
    <property type="entry name" value="MetI-like"/>
</dbReference>
<dbReference type="RefSeq" id="WP_184678838.1">
    <property type="nucleotide sequence ID" value="NZ_JACHGY010000001.1"/>
</dbReference>
<dbReference type="GO" id="GO:0015416">
    <property type="term" value="F:ABC-type phosphonate transporter activity"/>
    <property type="evidence" value="ECO:0007669"/>
    <property type="project" value="InterPro"/>
</dbReference>
<dbReference type="NCBIfam" id="TIGR01097">
    <property type="entry name" value="PhnE"/>
    <property type="match status" value="1"/>
</dbReference>
<name>A0A7X0H8V8_9BACT</name>
<dbReference type="AlphaFoldDB" id="A0A7X0H8V8"/>
<gene>
    <name evidence="9" type="ORF">HNQ40_003172</name>
</gene>
<proteinExistence type="inferred from homology"/>
<keyword evidence="4 7" id="KW-0812">Transmembrane</keyword>
<evidence type="ECO:0000259" key="8">
    <source>
        <dbReference type="PROSITE" id="PS50928"/>
    </source>
</evidence>
<dbReference type="PANTHER" id="PTHR30043">
    <property type="entry name" value="PHOSPHONATES TRANSPORT SYSTEM PERMEASE PROTEIN"/>
    <property type="match status" value="1"/>
</dbReference>
<keyword evidence="2 7" id="KW-0813">Transport</keyword>
<comment type="similarity">
    <text evidence="7">Belongs to the binding-protein-dependent transport system permease family.</text>
</comment>
<dbReference type="PANTHER" id="PTHR30043:SF1">
    <property type="entry name" value="ABC TRANSPORT SYSTEM PERMEASE PROTEIN P69"/>
    <property type="match status" value="1"/>
</dbReference>
<reference evidence="9 10" key="1">
    <citation type="submission" date="2020-08" db="EMBL/GenBank/DDBJ databases">
        <title>Genomic Encyclopedia of Type Strains, Phase IV (KMG-IV): sequencing the most valuable type-strain genomes for metagenomic binning, comparative biology and taxonomic classification.</title>
        <authorList>
            <person name="Goeker M."/>
        </authorList>
    </citation>
    <scope>NUCLEOTIDE SEQUENCE [LARGE SCALE GENOMIC DNA]</scope>
    <source>
        <strain evidence="9 10">DSM 103725</strain>
    </source>
</reference>
<accession>A0A7X0H8V8</accession>
<evidence type="ECO:0000256" key="1">
    <source>
        <dbReference type="ARBA" id="ARBA00004651"/>
    </source>
</evidence>
<keyword evidence="10" id="KW-1185">Reference proteome</keyword>
<keyword evidence="6 7" id="KW-0472">Membrane</keyword>
<dbReference type="PROSITE" id="PS50928">
    <property type="entry name" value="ABC_TM1"/>
    <property type="match status" value="1"/>
</dbReference>
<dbReference type="Proteomes" id="UP000541810">
    <property type="component" value="Unassembled WGS sequence"/>
</dbReference>
<dbReference type="GO" id="GO:0005886">
    <property type="term" value="C:plasma membrane"/>
    <property type="evidence" value="ECO:0007669"/>
    <property type="project" value="UniProtKB-SubCell"/>
</dbReference>